<evidence type="ECO:0000313" key="3">
    <source>
        <dbReference type="Proteomes" id="UP001151760"/>
    </source>
</evidence>
<evidence type="ECO:0000313" key="2">
    <source>
        <dbReference type="EMBL" id="GJT33631.1"/>
    </source>
</evidence>
<comment type="caution">
    <text evidence="2">The sequence shown here is derived from an EMBL/GenBank/DDBJ whole genome shotgun (WGS) entry which is preliminary data.</text>
</comment>
<keyword evidence="3" id="KW-1185">Reference proteome</keyword>
<feature type="region of interest" description="Disordered" evidence="1">
    <location>
        <begin position="185"/>
        <end position="258"/>
    </location>
</feature>
<protein>
    <submittedName>
        <fullName evidence="2">Uncharacterized protein</fullName>
    </submittedName>
</protein>
<organism evidence="2 3">
    <name type="scientific">Tanacetum coccineum</name>
    <dbReference type="NCBI Taxonomy" id="301880"/>
    <lineage>
        <taxon>Eukaryota</taxon>
        <taxon>Viridiplantae</taxon>
        <taxon>Streptophyta</taxon>
        <taxon>Embryophyta</taxon>
        <taxon>Tracheophyta</taxon>
        <taxon>Spermatophyta</taxon>
        <taxon>Magnoliopsida</taxon>
        <taxon>eudicotyledons</taxon>
        <taxon>Gunneridae</taxon>
        <taxon>Pentapetalae</taxon>
        <taxon>asterids</taxon>
        <taxon>campanulids</taxon>
        <taxon>Asterales</taxon>
        <taxon>Asteraceae</taxon>
        <taxon>Asteroideae</taxon>
        <taxon>Anthemideae</taxon>
        <taxon>Anthemidinae</taxon>
        <taxon>Tanacetum</taxon>
    </lineage>
</organism>
<feature type="compositionally biased region" description="Basic and acidic residues" evidence="1">
    <location>
        <begin position="243"/>
        <end position="258"/>
    </location>
</feature>
<sequence>MDKKKKFDLNLENFRDIFQICPRVHGQNFDELLFDEDIVSFFKELGHTREIKSITDVVVDQMHQPWRNFAIIINRSLSGKTTVMTSFVFLKHKSFGEFKRPTKKSSNAPTVSVVIRDTPVMSSSKKKEKVTVEKCKGIELLFEVALTKEAQFEEVCKKSMRDFHKTHPSGSGIVTSTAKIKPFITNEGIGAKPGVPRMTEEESKKSKAESWGKDKDDSNNDHDSRSKGSDQERDSGDDNTQSDSEKGSDSGHETDENE</sequence>
<name>A0ABQ5D5Z2_9ASTR</name>
<dbReference type="EMBL" id="BQNB010014895">
    <property type="protein sequence ID" value="GJT33631.1"/>
    <property type="molecule type" value="Genomic_DNA"/>
</dbReference>
<dbReference type="Proteomes" id="UP001151760">
    <property type="component" value="Unassembled WGS sequence"/>
</dbReference>
<evidence type="ECO:0000256" key="1">
    <source>
        <dbReference type="SAM" id="MobiDB-lite"/>
    </source>
</evidence>
<gene>
    <name evidence="2" type="ORF">Tco_0924050</name>
</gene>
<accession>A0ABQ5D5Z2</accession>
<feature type="compositionally biased region" description="Basic and acidic residues" evidence="1">
    <location>
        <begin position="198"/>
        <end position="236"/>
    </location>
</feature>
<proteinExistence type="predicted"/>
<reference evidence="2" key="1">
    <citation type="journal article" date="2022" name="Int. J. Mol. Sci.">
        <title>Draft Genome of Tanacetum Coccineum: Genomic Comparison of Closely Related Tanacetum-Family Plants.</title>
        <authorList>
            <person name="Yamashiro T."/>
            <person name="Shiraishi A."/>
            <person name="Nakayama K."/>
            <person name="Satake H."/>
        </authorList>
    </citation>
    <scope>NUCLEOTIDE SEQUENCE</scope>
</reference>
<reference evidence="2" key="2">
    <citation type="submission" date="2022-01" db="EMBL/GenBank/DDBJ databases">
        <authorList>
            <person name="Yamashiro T."/>
            <person name="Shiraishi A."/>
            <person name="Satake H."/>
            <person name="Nakayama K."/>
        </authorList>
    </citation>
    <scope>NUCLEOTIDE SEQUENCE</scope>
</reference>